<dbReference type="SUPFAM" id="SSF47384">
    <property type="entry name" value="Homodimeric domain of signal transducing histidine kinase"/>
    <property type="match status" value="1"/>
</dbReference>
<comment type="catalytic activity">
    <reaction evidence="1">
        <text>ATP + protein L-histidine = ADP + protein N-phospho-L-histidine.</text>
        <dbReference type="EC" id="2.7.13.3"/>
    </reaction>
</comment>
<dbReference type="NCBIfam" id="TIGR00229">
    <property type="entry name" value="sensory_box"/>
    <property type="match status" value="2"/>
</dbReference>
<evidence type="ECO:0000259" key="18">
    <source>
        <dbReference type="PROSITE" id="PS50839"/>
    </source>
</evidence>
<dbReference type="Gene3D" id="1.20.120.160">
    <property type="entry name" value="HPT domain"/>
    <property type="match status" value="1"/>
</dbReference>
<dbReference type="InterPro" id="IPR001610">
    <property type="entry name" value="PAC"/>
</dbReference>
<evidence type="ECO:0000259" key="14">
    <source>
        <dbReference type="PROSITE" id="PS50109"/>
    </source>
</evidence>
<reference evidence="20" key="1">
    <citation type="submission" date="2022-05" db="EMBL/GenBank/DDBJ databases">
        <title>An RpoN-dependent PEP-CTERM gene is involved in floc formation of an Aquincola tertiaricarbonis strain.</title>
        <authorList>
            <person name="Qiu D."/>
            <person name="Xia M."/>
        </authorList>
    </citation>
    <scope>NUCLEOTIDE SEQUENCE</scope>
    <source>
        <strain evidence="20">RN12</strain>
    </source>
</reference>
<evidence type="ECO:0000313" key="21">
    <source>
        <dbReference type="Proteomes" id="UP001056201"/>
    </source>
</evidence>
<dbReference type="InterPro" id="IPR004358">
    <property type="entry name" value="Sig_transdc_His_kin-like_C"/>
</dbReference>
<dbReference type="SMART" id="SM00388">
    <property type="entry name" value="HisKA"/>
    <property type="match status" value="1"/>
</dbReference>
<evidence type="ECO:0000259" key="16">
    <source>
        <dbReference type="PROSITE" id="PS50112"/>
    </source>
</evidence>
<dbReference type="PROSITE" id="PS50839">
    <property type="entry name" value="CHASE"/>
    <property type="match status" value="1"/>
</dbReference>
<dbReference type="InterPro" id="IPR003594">
    <property type="entry name" value="HATPase_dom"/>
</dbReference>
<dbReference type="RefSeq" id="WP_250197213.1">
    <property type="nucleotide sequence ID" value="NZ_CP097636.1"/>
</dbReference>
<keyword evidence="5 13" id="KW-0597">Phosphoprotein</keyword>
<dbReference type="InterPro" id="IPR036641">
    <property type="entry name" value="HPT_dom_sf"/>
</dbReference>
<keyword evidence="4" id="KW-1003">Cell membrane</keyword>
<name>A0ABY4SAC1_AQUTE</name>
<comment type="subcellular location">
    <subcellularLocation>
        <location evidence="2">Cell membrane</location>
        <topology evidence="2">Multi-pass membrane protein</topology>
    </subcellularLocation>
</comment>
<dbReference type="InterPro" id="IPR006189">
    <property type="entry name" value="CHASE_dom"/>
</dbReference>
<dbReference type="InterPro" id="IPR001789">
    <property type="entry name" value="Sig_transdc_resp-reg_receiver"/>
</dbReference>
<dbReference type="Pfam" id="PF00512">
    <property type="entry name" value="HisKA"/>
    <property type="match status" value="1"/>
</dbReference>
<evidence type="ECO:0000256" key="9">
    <source>
        <dbReference type="ARBA" id="ARBA00022989"/>
    </source>
</evidence>
<dbReference type="Pfam" id="PF01627">
    <property type="entry name" value="Hpt"/>
    <property type="match status" value="1"/>
</dbReference>
<dbReference type="PROSITE" id="PS50113">
    <property type="entry name" value="PAC"/>
    <property type="match status" value="2"/>
</dbReference>
<accession>A0ABY4SAC1</accession>
<dbReference type="Proteomes" id="UP001056201">
    <property type="component" value="Chromosome 2"/>
</dbReference>
<dbReference type="SMART" id="SM01079">
    <property type="entry name" value="CHASE"/>
    <property type="match status" value="1"/>
</dbReference>
<feature type="domain" description="Histidine kinase" evidence="14">
    <location>
        <begin position="762"/>
        <end position="983"/>
    </location>
</feature>
<dbReference type="SMART" id="SM00387">
    <property type="entry name" value="HATPase_c"/>
    <property type="match status" value="1"/>
</dbReference>
<dbReference type="PROSITE" id="PS50112">
    <property type="entry name" value="PAS"/>
    <property type="match status" value="2"/>
</dbReference>
<dbReference type="SUPFAM" id="SSF55785">
    <property type="entry name" value="PYP-like sensor domain (PAS domain)"/>
    <property type="match status" value="3"/>
</dbReference>
<evidence type="ECO:0000256" key="7">
    <source>
        <dbReference type="ARBA" id="ARBA00022741"/>
    </source>
</evidence>
<dbReference type="PROSITE" id="PS50894">
    <property type="entry name" value="HPT"/>
    <property type="match status" value="1"/>
</dbReference>
<dbReference type="InterPro" id="IPR013767">
    <property type="entry name" value="PAS_fold"/>
</dbReference>
<keyword evidence="21" id="KW-1185">Reference proteome</keyword>
<dbReference type="InterPro" id="IPR042240">
    <property type="entry name" value="CHASE_sf"/>
</dbReference>
<dbReference type="PANTHER" id="PTHR45339">
    <property type="entry name" value="HYBRID SIGNAL TRANSDUCTION HISTIDINE KINASE J"/>
    <property type="match status" value="1"/>
</dbReference>
<dbReference type="Gene3D" id="3.40.50.2300">
    <property type="match status" value="1"/>
</dbReference>
<dbReference type="EC" id="2.7.13.3" evidence="3"/>
<dbReference type="SUPFAM" id="SSF52172">
    <property type="entry name" value="CheY-like"/>
    <property type="match status" value="1"/>
</dbReference>
<sequence length="1473" mass="159533">MRRPGVGATALLVAGLLCAALLAWQQARSNQALAQARFNEQAAFVADRLLVRMQDYEKGLRGARGVVVAAGDRLSRPLFRAYHASRDIDREFPGARGFGVIRRVLPQDEAAFIEAARRDGWPPFALRQFSPHGDERYIIQYIEPVERSPSAIGLDIASEPRRREAAQRAMRTGLAALTAPITLVQAQDRLMHSFLLLLPVYAPQQPLETPEQRMAAGVGWVYAPLSIDDVLRDIELREVGFALGLSDAVPGGQAELFFTSPGYLTGAVPGLQAELRRPLFGREWHLSLRAQPAFVQGLNLLAPERVFAAGLAASLLLAALAYAYLRNRRAESRAQLQQQRLAAILAASSDAIIAESPSGRVIGWNQAAERIFGYGAAEAMGQPLSRVLLADDGSLPHAALRERVAGGETVPAFDAVCRVRDGSLAEVSIALSPIRDEQGELRGLGLTIRDVGARKAAERRLRELSATLEQQVSDRTAALEHARRDLQTLLDALPSMVGYWDKHLVNRFGNQAYHRWFHLPPGSLPGRHLRDVADPDRLASNEPRIQAALAGQPQTFEMALPPQPGRPVRHVLAHYVPDVVEGEVRGFYVLVHDITELTEQRRQLDALVHESRSAQRELADRERLLRLAIDAFPGVLAHWDTQMRCTFANKAYTAWMGLDPQAMVGRTQRELFGEQIYALNEPLMRAALRGEVVRAERTRTLADGRTVYYWLHYLPDRDEHGVHGFVSVVVDVTELKTVQLQLEERSLQAEQASIAKSQFLANMSHEIRTPLNAVMGLSYLLEQSPLNAEQRGFIQRIQTAGRALQGVIDDVLDLSKIEAGEMQLEQVPFDLARLLAELTELLSVQAEAKGLALRMPALAGVPRHVRGDAMRVRQVLTNLLSNAIKFTERGNVSLAVEVIDRSAEQVRLRWTVRDTGIGIAPEVQARLFAPFTQADASTTRRFGGTGLGLSIVRRLAAMMGGEVGLHSRPGEGSEFWVVLPLGLVADAEMETGSAAATVRLLLAGQGSEQRPALLGAAKALGWQADEWTGAPAHAGGRLALAEVLVIDAAPPPAEQALALLGAWRALLPAPGHPALVMVAPGVAQMVPGADALLSEPVCAATLFNAVNRALARHGRGGHLLEATRLDGHSLRWLPGVRVMVVDDSEVNLEVARRLLEREGARVVAQVNGRDALEHLRRHPDVDLVLMDVQMPVMDGLEATRQLRRDPVLARLPVVALTAGAMLSERQRVFDAGMNDFVSKPVEAQSLVRCVRRHVERARGQALPVVSGDGIGLPAHWPEIAGIDGVGAAVRLGGDAALFLSLLGRLLGEFGDLAAAATDPVQPADRAALAARLHKLRGSAATLGAEALQRLAGQAEQALHAGPVAQAQAALQALAAGLRQLAAAAAPRLQRPVADPDATQAGPAARAPDPADLRQLIELLRAQDLTALPRFQALAPGLRAALGSTRHDLLAARIDELDFEQAAELLQALLDTGS</sequence>
<evidence type="ECO:0000256" key="4">
    <source>
        <dbReference type="ARBA" id="ARBA00022475"/>
    </source>
</evidence>
<gene>
    <name evidence="20" type="ORF">MW290_25865</name>
</gene>
<feature type="domain" description="Response regulatory" evidence="15">
    <location>
        <begin position="1137"/>
        <end position="1254"/>
    </location>
</feature>
<dbReference type="InterPro" id="IPR035965">
    <property type="entry name" value="PAS-like_dom_sf"/>
</dbReference>
<feature type="domain" description="PAC" evidence="17">
    <location>
        <begin position="411"/>
        <end position="463"/>
    </location>
</feature>
<evidence type="ECO:0000256" key="1">
    <source>
        <dbReference type="ARBA" id="ARBA00000085"/>
    </source>
</evidence>
<feature type="domain" description="PAC" evidence="17">
    <location>
        <begin position="693"/>
        <end position="744"/>
    </location>
</feature>
<dbReference type="Pfam" id="PF02518">
    <property type="entry name" value="HATPase_c"/>
    <property type="match status" value="1"/>
</dbReference>
<dbReference type="InterPro" id="IPR013656">
    <property type="entry name" value="PAS_4"/>
</dbReference>
<dbReference type="Pfam" id="PF08448">
    <property type="entry name" value="PAS_4"/>
    <property type="match status" value="2"/>
</dbReference>
<dbReference type="SUPFAM" id="SSF55874">
    <property type="entry name" value="ATPase domain of HSP90 chaperone/DNA topoisomerase II/histidine kinase"/>
    <property type="match status" value="1"/>
</dbReference>
<dbReference type="Pfam" id="PF00989">
    <property type="entry name" value="PAS"/>
    <property type="match status" value="1"/>
</dbReference>
<dbReference type="EMBL" id="CP097636">
    <property type="protein sequence ID" value="URI08996.1"/>
    <property type="molecule type" value="Genomic_DNA"/>
</dbReference>
<evidence type="ECO:0000256" key="3">
    <source>
        <dbReference type="ARBA" id="ARBA00012438"/>
    </source>
</evidence>
<dbReference type="InterPro" id="IPR011006">
    <property type="entry name" value="CheY-like_superfamily"/>
</dbReference>
<dbReference type="SUPFAM" id="SSF47226">
    <property type="entry name" value="Histidine-containing phosphotransfer domain, HPT domain"/>
    <property type="match status" value="1"/>
</dbReference>
<evidence type="ECO:0000256" key="2">
    <source>
        <dbReference type="ARBA" id="ARBA00004651"/>
    </source>
</evidence>
<organism evidence="20 21">
    <name type="scientific">Aquincola tertiaricarbonis</name>
    <dbReference type="NCBI Taxonomy" id="391953"/>
    <lineage>
        <taxon>Bacteria</taxon>
        <taxon>Pseudomonadati</taxon>
        <taxon>Pseudomonadota</taxon>
        <taxon>Betaproteobacteria</taxon>
        <taxon>Burkholderiales</taxon>
        <taxon>Sphaerotilaceae</taxon>
        <taxon>Aquincola</taxon>
    </lineage>
</organism>
<dbReference type="SMART" id="SM00091">
    <property type="entry name" value="PAS"/>
    <property type="match status" value="3"/>
</dbReference>
<dbReference type="InterPro" id="IPR003661">
    <property type="entry name" value="HisK_dim/P_dom"/>
</dbReference>
<feature type="domain" description="PAS" evidence="16">
    <location>
        <begin position="621"/>
        <end position="691"/>
    </location>
</feature>
<dbReference type="CDD" id="cd17546">
    <property type="entry name" value="REC_hyHK_CKI1_RcsC-like"/>
    <property type="match status" value="1"/>
</dbReference>
<feature type="domain" description="HPt" evidence="19">
    <location>
        <begin position="1294"/>
        <end position="1387"/>
    </location>
</feature>
<dbReference type="SMART" id="SM00086">
    <property type="entry name" value="PAC"/>
    <property type="match status" value="2"/>
</dbReference>
<feature type="domain" description="CHASE" evidence="18">
    <location>
        <begin position="70"/>
        <end position="239"/>
    </location>
</feature>
<evidence type="ECO:0000256" key="5">
    <source>
        <dbReference type="ARBA" id="ARBA00022553"/>
    </source>
</evidence>
<dbReference type="InterPro" id="IPR000700">
    <property type="entry name" value="PAS-assoc_C"/>
</dbReference>
<evidence type="ECO:0000256" key="11">
    <source>
        <dbReference type="ARBA" id="ARBA00023136"/>
    </source>
</evidence>
<dbReference type="InterPro" id="IPR005467">
    <property type="entry name" value="His_kinase_dom"/>
</dbReference>
<dbReference type="CDD" id="cd00082">
    <property type="entry name" value="HisKA"/>
    <property type="match status" value="1"/>
</dbReference>
<dbReference type="PANTHER" id="PTHR45339:SF1">
    <property type="entry name" value="HYBRID SIGNAL TRANSDUCTION HISTIDINE KINASE J"/>
    <property type="match status" value="1"/>
</dbReference>
<keyword evidence="9" id="KW-1133">Transmembrane helix</keyword>
<feature type="modified residue" description="Phosphohistidine" evidence="12">
    <location>
        <position position="1333"/>
    </location>
</feature>
<evidence type="ECO:0000259" key="15">
    <source>
        <dbReference type="PROSITE" id="PS50110"/>
    </source>
</evidence>
<keyword evidence="10" id="KW-0902">Two-component regulatory system</keyword>
<dbReference type="Pfam" id="PF00072">
    <property type="entry name" value="Response_reg"/>
    <property type="match status" value="1"/>
</dbReference>
<evidence type="ECO:0000259" key="19">
    <source>
        <dbReference type="PROSITE" id="PS50894"/>
    </source>
</evidence>
<evidence type="ECO:0000259" key="17">
    <source>
        <dbReference type="PROSITE" id="PS50113"/>
    </source>
</evidence>
<dbReference type="CDD" id="cd16922">
    <property type="entry name" value="HATPase_EvgS-ArcB-TorS-like"/>
    <property type="match status" value="1"/>
</dbReference>
<dbReference type="InterPro" id="IPR008207">
    <property type="entry name" value="Sig_transdc_His_kin_Hpt_dom"/>
</dbReference>
<dbReference type="Gene3D" id="3.30.450.350">
    <property type="entry name" value="CHASE domain"/>
    <property type="match status" value="1"/>
</dbReference>
<proteinExistence type="predicted"/>
<dbReference type="Gene3D" id="3.30.450.20">
    <property type="entry name" value="PAS domain"/>
    <property type="match status" value="3"/>
</dbReference>
<evidence type="ECO:0000256" key="13">
    <source>
        <dbReference type="PROSITE-ProRule" id="PRU00169"/>
    </source>
</evidence>
<dbReference type="PROSITE" id="PS50110">
    <property type="entry name" value="RESPONSE_REGULATORY"/>
    <property type="match status" value="1"/>
</dbReference>
<evidence type="ECO:0000256" key="10">
    <source>
        <dbReference type="ARBA" id="ARBA00023012"/>
    </source>
</evidence>
<dbReference type="InterPro" id="IPR036097">
    <property type="entry name" value="HisK_dim/P_sf"/>
</dbReference>
<keyword evidence="8" id="KW-0067">ATP-binding</keyword>
<dbReference type="PROSITE" id="PS50109">
    <property type="entry name" value="HIS_KIN"/>
    <property type="match status" value="1"/>
</dbReference>
<dbReference type="Gene3D" id="1.10.287.130">
    <property type="match status" value="1"/>
</dbReference>
<protein>
    <recommendedName>
        <fullName evidence="3">histidine kinase</fullName>
        <ecNumber evidence="3">2.7.13.3</ecNumber>
    </recommendedName>
</protein>
<dbReference type="Pfam" id="PF03924">
    <property type="entry name" value="CHASE"/>
    <property type="match status" value="1"/>
</dbReference>
<feature type="modified residue" description="4-aspartylphosphate" evidence="13">
    <location>
        <position position="1187"/>
    </location>
</feature>
<dbReference type="SMART" id="SM00448">
    <property type="entry name" value="REC"/>
    <property type="match status" value="1"/>
</dbReference>
<evidence type="ECO:0000256" key="6">
    <source>
        <dbReference type="ARBA" id="ARBA00022692"/>
    </source>
</evidence>
<dbReference type="Gene3D" id="3.30.565.10">
    <property type="entry name" value="Histidine kinase-like ATPase, C-terminal domain"/>
    <property type="match status" value="1"/>
</dbReference>
<keyword evidence="11" id="KW-0472">Membrane</keyword>
<keyword evidence="7" id="KW-0547">Nucleotide-binding</keyword>
<dbReference type="InterPro" id="IPR000014">
    <property type="entry name" value="PAS"/>
</dbReference>
<dbReference type="CDD" id="cd00130">
    <property type="entry name" value="PAS"/>
    <property type="match status" value="2"/>
</dbReference>
<dbReference type="PRINTS" id="PR00344">
    <property type="entry name" value="BCTRLSENSOR"/>
</dbReference>
<evidence type="ECO:0000256" key="8">
    <source>
        <dbReference type="ARBA" id="ARBA00022840"/>
    </source>
</evidence>
<keyword evidence="6" id="KW-0812">Transmembrane</keyword>
<dbReference type="InterPro" id="IPR036890">
    <property type="entry name" value="HATPase_C_sf"/>
</dbReference>
<feature type="domain" description="PAS" evidence="16">
    <location>
        <begin position="337"/>
        <end position="407"/>
    </location>
</feature>
<evidence type="ECO:0000313" key="20">
    <source>
        <dbReference type="EMBL" id="URI08996.1"/>
    </source>
</evidence>
<evidence type="ECO:0000256" key="12">
    <source>
        <dbReference type="PROSITE-ProRule" id="PRU00110"/>
    </source>
</evidence>